<dbReference type="RefSeq" id="WP_369241155.1">
    <property type="nucleotide sequence ID" value="NZ_CP163435.1"/>
</dbReference>
<protein>
    <submittedName>
        <fullName evidence="2">DsDNA nuclease domain-containing protein</fullName>
    </submittedName>
</protein>
<dbReference type="EMBL" id="CP163435">
    <property type="protein sequence ID" value="XDQ30837.1"/>
    <property type="molecule type" value="Genomic_DNA"/>
</dbReference>
<dbReference type="Pfam" id="PF14130">
    <property type="entry name" value="Cap4_nuclease"/>
    <property type="match status" value="1"/>
</dbReference>
<evidence type="ECO:0000259" key="1">
    <source>
        <dbReference type="Pfam" id="PF14130"/>
    </source>
</evidence>
<reference evidence="2" key="1">
    <citation type="submission" date="2024-07" db="EMBL/GenBank/DDBJ databases">
        <authorList>
            <person name="Yu S.T."/>
        </authorList>
    </citation>
    <scope>NUCLEOTIDE SEQUENCE</scope>
    <source>
        <strain evidence="2">R21</strain>
    </source>
</reference>
<gene>
    <name evidence="2" type="ORF">AB5J56_41750</name>
</gene>
<dbReference type="InterPro" id="IPR025382">
    <property type="entry name" value="Cap4-like_endonuclease_dom"/>
</dbReference>
<dbReference type="AlphaFoldDB" id="A0AB39PJT2"/>
<accession>A0AB39PJT2</accession>
<dbReference type="GO" id="GO:0004518">
    <property type="term" value="F:nuclease activity"/>
    <property type="evidence" value="ECO:0007669"/>
    <property type="project" value="InterPro"/>
</dbReference>
<sequence length="1179" mass="131846">MSDVIDWSAPDDSGSSTQRRYEYQADVAAQVCLEMLQGLPALEVLQGLPVAHITCEHFEDFVVARRRSGGELSWHFHQVKTRDETTPWKLSDVIAKKALKSLWRSHQDLRDKDLDYELLACLEGQLDLREAEMSALASGNGGRHPECLKRVAQHLGTTDSAAAAEFLARVRVTELPRRTDLAMKNLTVLWELGPAQTMTQASDLREQLRGLITKAMQGTLGPGWVDQLIFRTDLSSDLRRKRIDVSALAHIQHALTSAAPLIPWSVWCQQAPLQTTPLAAATVACFTEPAIRRPVDDWLADEVDVWLRNDERRSHALVLEGARGRGSTWALLRSAERLHRIEGETPLFVLDTFPSLRTDKLREAMAVQRRPSILVIDGADAADAQAVLGHLILNGPGAPCLYLISTRDADSWRRSRLSGQVRIKTLEQLTSGEIADMASALRPGSPELTHGERMEVAQYRRSNSMHADRIARLLSHDSKERFEEYEKGLYSLYGDIRNSEQFNAGRSSGILFLLYCGSFRLTVPASLLYRAFSLTPTELDAHLQRFPTFNGDLYVWMEQPSSLVRVIQTIRDSMGSQALDDLRYEAYRSALKSVNMKSAAHVDFSRRLFAKMSPRDQRRLVREESDLLLSLVKATARSKDLPAMLVYSWYPLLLATHSPAQGEEDGSLSPLLHWDSFGDIGATPEPRSPADVLMMTLYLGNAGASSEVARLLSQASTWDIDPWVKFIELVEKCPGKQSVTEKLLPLLRSNALDFYSLLRTSNTAQLLPPVILKFGGPDEQLWLWQNIVRLVDPSGGQSDGIRHKCSRHLRELTSRCSMHKRHDLSLRILSFCVSSDHIDDDLYRVFQREFFDLQRYYADQDLGQRAVSALYSLTDRFGPSRAQFAWSSLLRIAVRWCPEEAGRLSREALDEVDKHLRGNVPPAHYQQLRYSALETAIHTGALKARDVANFLALFSLTSREDQYQGVARLAAAGAVAADADLRAASQQFLADWANGTPRDAGTVFQGYPSFLADWSGGISPKMSSSGMLSLPTLKCLVNGQRLTLGSSKQHQTRALRIRRNYAQMTQGELFAPIMSELLRSYLPEEARVLLSQRSRRDAQFWCTQAQIEALEGDFRSARRSVQKMLSAYEVQGAGAHPGAVRDLALKMAASETGNTQRAWSLVAHLQKFAPLDGSEFAGT</sequence>
<organism evidence="2">
    <name type="scientific">Streptomyces sp. R21</name>
    <dbReference type="NCBI Taxonomy" id="3238627"/>
    <lineage>
        <taxon>Bacteria</taxon>
        <taxon>Bacillati</taxon>
        <taxon>Actinomycetota</taxon>
        <taxon>Actinomycetes</taxon>
        <taxon>Kitasatosporales</taxon>
        <taxon>Streptomycetaceae</taxon>
        <taxon>Streptomyces</taxon>
    </lineage>
</organism>
<evidence type="ECO:0000313" key="2">
    <source>
        <dbReference type="EMBL" id="XDQ30837.1"/>
    </source>
</evidence>
<feature type="domain" description="CD-NTase associated protein 4-like DNA endonuclease" evidence="1">
    <location>
        <begin position="12"/>
        <end position="98"/>
    </location>
</feature>
<proteinExistence type="predicted"/>
<name>A0AB39PJT2_9ACTN</name>